<dbReference type="Gene3D" id="2.70.170.10">
    <property type="entry name" value="Neurotransmitter-gated ion-channel ligand-binding domain"/>
    <property type="match status" value="1"/>
</dbReference>
<feature type="chain" id="PRO_5009318951" evidence="1">
    <location>
        <begin position="22"/>
        <end position="230"/>
    </location>
</feature>
<feature type="signal peptide" evidence="1">
    <location>
        <begin position="1"/>
        <end position="21"/>
    </location>
</feature>
<keyword evidence="1" id="KW-0732">Signal</keyword>
<evidence type="ECO:0000313" key="2">
    <source>
        <dbReference type="Proteomes" id="UP000095280"/>
    </source>
</evidence>
<dbReference type="InterPro" id="IPR036734">
    <property type="entry name" value="Neur_chan_lig-bd_sf"/>
</dbReference>
<dbReference type="Proteomes" id="UP000095280">
    <property type="component" value="Unplaced"/>
</dbReference>
<evidence type="ECO:0000256" key="1">
    <source>
        <dbReference type="SAM" id="SignalP"/>
    </source>
</evidence>
<proteinExistence type="predicted"/>
<evidence type="ECO:0000313" key="3">
    <source>
        <dbReference type="WBParaSite" id="maker-uti_cns_0000323-snap-gene-0.1-mRNA-1"/>
    </source>
</evidence>
<reference evidence="3" key="1">
    <citation type="submission" date="2016-11" db="UniProtKB">
        <authorList>
            <consortium name="WormBaseParasite"/>
        </authorList>
    </citation>
    <scope>IDENTIFICATION</scope>
</reference>
<accession>A0A1I8FY03</accession>
<dbReference type="AlphaFoldDB" id="A0A1I8FY03"/>
<dbReference type="GO" id="GO:0005230">
    <property type="term" value="F:extracellular ligand-gated monoatomic ion channel activity"/>
    <property type="evidence" value="ECO:0007669"/>
    <property type="project" value="InterPro"/>
</dbReference>
<organism evidence="2 3">
    <name type="scientific">Macrostomum lignano</name>
    <dbReference type="NCBI Taxonomy" id="282301"/>
    <lineage>
        <taxon>Eukaryota</taxon>
        <taxon>Metazoa</taxon>
        <taxon>Spiralia</taxon>
        <taxon>Lophotrochozoa</taxon>
        <taxon>Platyhelminthes</taxon>
        <taxon>Rhabditophora</taxon>
        <taxon>Macrostomorpha</taxon>
        <taxon>Macrostomida</taxon>
        <taxon>Macrostomidae</taxon>
        <taxon>Macrostomum</taxon>
    </lineage>
</organism>
<dbReference type="WBParaSite" id="maker-uti_cns_0000323-snap-gene-0.1-mRNA-1">
    <property type="protein sequence ID" value="maker-uti_cns_0000323-snap-gene-0.1-mRNA-1"/>
    <property type="gene ID" value="maker-uti_cns_0000323-snap-gene-0.1"/>
</dbReference>
<sequence length="230" mass="24805">PHRSPLLVLLLLTAGSPLPSASTSDSCRRPAVEQQLAALLDSALDASSSGSTMNLTIPGNQVRVVRLSLTGVAIIGLSDRGTGSAGSRDGVLQWSGSFLLAWNDTKSVAAARKNKTESANIDWAPEIGVESGLSATNNASIADIWSRRHASTRAVRPNGEVTLRFRAALRTQCRVMPGSSSFPFYTRRCDLRLGRQRRSRRRLRLLLSNASLLVAGSSSWSVTKVRVLRR</sequence>
<name>A0A1I8FY03_9PLAT</name>
<dbReference type="GO" id="GO:0016020">
    <property type="term" value="C:membrane"/>
    <property type="evidence" value="ECO:0007669"/>
    <property type="project" value="InterPro"/>
</dbReference>
<protein>
    <submittedName>
        <fullName evidence="3">DUF5703_N domain-containing protein</fullName>
    </submittedName>
</protein>
<keyword evidence="2" id="KW-1185">Reference proteome</keyword>